<dbReference type="InterPro" id="IPR010921">
    <property type="entry name" value="Trp_repressor/repl_initiator"/>
</dbReference>
<dbReference type="GO" id="GO:0006313">
    <property type="term" value="P:DNA transposition"/>
    <property type="evidence" value="ECO:0007669"/>
    <property type="project" value="InterPro"/>
</dbReference>
<gene>
    <name evidence="1" type="ORF">ABAZ39_32980</name>
</gene>
<evidence type="ECO:0000313" key="1">
    <source>
        <dbReference type="EMBL" id="AIB16654.1"/>
    </source>
</evidence>
<evidence type="ECO:0008006" key="3">
    <source>
        <dbReference type="Google" id="ProtNLM"/>
    </source>
</evidence>
<dbReference type="Pfam" id="PF01527">
    <property type="entry name" value="HTH_Tnp_1"/>
    <property type="match status" value="1"/>
</dbReference>
<geneLocation type="plasmid" evidence="1 2">
    <name>AbAZ39_p5</name>
</geneLocation>
<dbReference type="SUPFAM" id="SSF48295">
    <property type="entry name" value="TrpR-like"/>
    <property type="match status" value="1"/>
</dbReference>
<keyword evidence="1" id="KW-0614">Plasmid</keyword>
<sequence>MQRVEVITGKERRRRWSEAEKARLVAETLEPGAIVAHVAHRHGVAESCLYTWRRQLVGGMVDPQPDDDAALLIPVALETAPACETEPSFPPSAPAPRALVRFADGTRLEIGADYPTPALTALITALTGRR</sequence>
<dbReference type="EMBL" id="CP007798">
    <property type="protein sequence ID" value="AIB16654.1"/>
    <property type="molecule type" value="Genomic_DNA"/>
</dbReference>
<evidence type="ECO:0000313" key="2">
    <source>
        <dbReference type="Proteomes" id="UP000027186"/>
    </source>
</evidence>
<protein>
    <recommendedName>
        <fullName evidence="3">Transposase</fullName>
    </recommendedName>
</protein>
<dbReference type="GO" id="GO:0043565">
    <property type="term" value="F:sequence-specific DNA binding"/>
    <property type="evidence" value="ECO:0007669"/>
    <property type="project" value="InterPro"/>
</dbReference>
<dbReference type="NCBIfam" id="NF047595">
    <property type="entry name" value="IS66_ISRel24_TnpA"/>
    <property type="match status" value="1"/>
</dbReference>
<dbReference type="Proteomes" id="UP000027186">
    <property type="component" value="Plasmid AbAZ39_p5"/>
</dbReference>
<dbReference type="RefSeq" id="WP_040138475.1">
    <property type="nucleotide sequence ID" value="NZ_CP007798.1"/>
</dbReference>
<dbReference type="PANTHER" id="PTHR37936">
    <property type="entry name" value="TRANSPOSASE INSC FOR INSERTION ELEMENT IS2A-RELATED"/>
    <property type="match status" value="1"/>
</dbReference>
<dbReference type="KEGG" id="abq:ABAZ39_32980"/>
<dbReference type="PANTHER" id="PTHR37936:SF3">
    <property type="entry name" value="TRANSPOSASE INSC FOR INSERTION ELEMENT IS2A-RELATED"/>
    <property type="match status" value="1"/>
</dbReference>
<dbReference type="AlphaFoldDB" id="A0A060E0Z0"/>
<proteinExistence type="predicted"/>
<name>A0A060E0Z0_9PROT</name>
<organism evidence="1 2">
    <name type="scientific">Azospirillum argentinense</name>
    <dbReference type="NCBI Taxonomy" id="2970906"/>
    <lineage>
        <taxon>Bacteria</taxon>
        <taxon>Pseudomonadati</taxon>
        <taxon>Pseudomonadota</taxon>
        <taxon>Alphaproteobacteria</taxon>
        <taxon>Rhodospirillales</taxon>
        <taxon>Azospirillaceae</taxon>
        <taxon>Azospirillum</taxon>
    </lineage>
</organism>
<dbReference type="GO" id="GO:0004803">
    <property type="term" value="F:transposase activity"/>
    <property type="evidence" value="ECO:0007669"/>
    <property type="project" value="InterPro"/>
</dbReference>
<dbReference type="InterPro" id="IPR002514">
    <property type="entry name" value="Transposase_8"/>
</dbReference>
<accession>A0A060E0Z0</accession>
<reference evidence="1 2" key="1">
    <citation type="journal article" date="2014" name="Genome Announc.">
        <title>Complete Genome Sequence of the Model Rhizosphere Strain Azospirillum brasilense Az39, Successfully Applied in Agriculture.</title>
        <authorList>
            <person name="Rivera D."/>
            <person name="Revale S."/>
            <person name="Molina R."/>
            <person name="Gualpa J."/>
            <person name="Puente M."/>
            <person name="Maroniche G."/>
            <person name="Paris G."/>
            <person name="Baker D."/>
            <person name="Clavijo B."/>
            <person name="McLay K."/>
            <person name="Spaepen S."/>
            <person name="Perticari A."/>
            <person name="Vazquez M."/>
            <person name="Wisniewski-Dye F."/>
            <person name="Watkins C."/>
            <person name="Martinez-Abarca F."/>
            <person name="Vanderleyden J."/>
            <person name="Cassan F."/>
        </authorList>
    </citation>
    <scope>NUCLEOTIDE SEQUENCE [LARGE SCALE GENOMIC DNA]</scope>
    <source>
        <strain evidence="1 2">Az39</strain>
        <plasmid evidence="1">AbAZ39_p5</plasmid>
    </source>
</reference>